<feature type="domain" description="N-acetyltransferase" evidence="1">
    <location>
        <begin position="4"/>
        <end position="149"/>
    </location>
</feature>
<dbReference type="InterPro" id="IPR016181">
    <property type="entry name" value="Acyl_CoA_acyltransferase"/>
</dbReference>
<dbReference type="InterPro" id="IPR017255">
    <property type="entry name" value="AcTrfase_GNAT_prd"/>
</dbReference>
<sequence>MFAMEIRVMAEKDYAFVYQLWLSCSGVGINSLDNSEEGIARFLKRNPETCLVALENNSLIGAILIGTDGYRAYIYHIAVHPYFRRKGVGKALVEQALSAVKKLGIHKVSLVGFEKNQQTNLFWEKMGFSARNDRLYQNQGRTEMIRQDT</sequence>
<dbReference type="PANTHER" id="PTHR43617:SF38">
    <property type="entry name" value="N-ACETYLTRANSFERASE DOMAIN-CONTAINING PROTEIN"/>
    <property type="match status" value="1"/>
</dbReference>
<evidence type="ECO:0000313" key="2">
    <source>
        <dbReference type="EMBL" id="AGK70399.1"/>
    </source>
</evidence>
<proteinExistence type="predicted"/>
<name>A0ABM5NI44_STRCR</name>
<keyword evidence="3" id="KW-1185">Reference proteome</keyword>
<dbReference type="InterPro" id="IPR050276">
    <property type="entry name" value="MshD_Acetyltransferase"/>
</dbReference>
<dbReference type="Proteomes" id="UP000013306">
    <property type="component" value="Chromosome"/>
</dbReference>
<dbReference type="EMBL" id="CP004409">
    <property type="protein sequence ID" value="AGK70399.1"/>
    <property type="molecule type" value="Genomic_DNA"/>
</dbReference>
<dbReference type="PROSITE" id="PS51257">
    <property type="entry name" value="PROKAR_LIPOPROTEIN"/>
    <property type="match status" value="1"/>
</dbReference>
<dbReference type="Gene3D" id="3.40.630.30">
    <property type="match status" value="1"/>
</dbReference>
<dbReference type="InterPro" id="IPR000182">
    <property type="entry name" value="GNAT_dom"/>
</dbReference>
<dbReference type="PANTHER" id="PTHR43617">
    <property type="entry name" value="L-AMINO ACID N-ACETYLTRANSFERASE"/>
    <property type="match status" value="1"/>
</dbReference>
<dbReference type="Pfam" id="PF00583">
    <property type="entry name" value="Acetyltransf_1"/>
    <property type="match status" value="1"/>
</dbReference>
<organism evidence="2 3">
    <name type="scientific">Streptococcus cristatus AS 1.3089</name>
    <dbReference type="NCBI Taxonomy" id="1302863"/>
    <lineage>
        <taxon>Bacteria</taxon>
        <taxon>Bacillati</taxon>
        <taxon>Bacillota</taxon>
        <taxon>Bacilli</taxon>
        <taxon>Lactobacillales</taxon>
        <taxon>Streptococcaceae</taxon>
        <taxon>Streptococcus</taxon>
    </lineage>
</organism>
<evidence type="ECO:0000259" key="1">
    <source>
        <dbReference type="PROSITE" id="PS51186"/>
    </source>
</evidence>
<accession>A0ABM5NI44</accession>
<reference evidence="2 3" key="1">
    <citation type="journal article" date="2013" name="Genome Announc.">
        <title>Complete Genome Sequence of an Oral Commensal, Streptococcus oligofermentans Strain AS 1.3089.</title>
        <authorList>
            <person name="Tong H."/>
            <person name="Shang N."/>
            <person name="Liu L."/>
            <person name="Wang X."/>
            <person name="Cai J."/>
            <person name="Dong X."/>
        </authorList>
    </citation>
    <scope>NUCLEOTIDE SEQUENCE [LARGE SCALE GENOMIC DNA]</scope>
    <source>
        <strain evidence="2 3">AS 1.3089</strain>
    </source>
</reference>
<evidence type="ECO:0000313" key="3">
    <source>
        <dbReference type="Proteomes" id="UP000013306"/>
    </source>
</evidence>
<gene>
    <name evidence="2" type="ORF">I872_01390</name>
</gene>
<dbReference type="PROSITE" id="PS51186">
    <property type="entry name" value="GNAT"/>
    <property type="match status" value="1"/>
</dbReference>
<dbReference type="SUPFAM" id="SSF55729">
    <property type="entry name" value="Acyl-CoA N-acyltransferases (Nat)"/>
    <property type="match status" value="1"/>
</dbReference>
<dbReference type="PIRSF" id="PIRSF037663">
    <property type="entry name" value="Acetyltransf_GNAT_prd"/>
    <property type="match status" value="1"/>
</dbReference>
<dbReference type="CDD" id="cd04301">
    <property type="entry name" value="NAT_SF"/>
    <property type="match status" value="1"/>
</dbReference>
<protein>
    <submittedName>
        <fullName evidence="2">GNAT family acetyltransferase</fullName>
    </submittedName>
</protein>